<dbReference type="EMBL" id="JAOQIO010000121">
    <property type="protein sequence ID" value="MCU6797534.1"/>
    <property type="molecule type" value="Genomic_DNA"/>
</dbReference>
<evidence type="ECO:0000313" key="2">
    <source>
        <dbReference type="Proteomes" id="UP001652445"/>
    </source>
</evidence>
<reference evidence="1 2" key="1">
    <citation type="submission" date="2022-09" db="EMBL/GenBank/DDBJ databases">
        <authorList>
            <person name="Han X.L."/>
            <person name="Wang Q."/>
            <person name="Lu T."/>
        </authorList>
    </citation>
    <scope>NUCLEOTIDE SEQUENCE [LARGE SCALE GENOMIC DNA]</scope>
    <source>
        <strain evidence="1 2">WQ 127069</strain>
    </source>
</reference>
<name>A0ABT2USB3_9BACL</name>
<dbReference type="RefSeq" id="WP_262688304.1">
    <property type="nucleotide sequence ID" value="NZ_JAOQIO010000121.1"/>
</dbReference>
<accession>A0ABT2USB3</accession>
<organism evidence="1 2">
    <name type="scientific">Paenibacillus baimaensis</name>
    <dbReference type="NCBI Taxonomy" id="2982185"/>
    <lineage>
        <taxon>Bacteria</taxon>
        <taxon>Bacillati</taxon>
        <taxon>Bacillota</taxon>
        <taxon>Bacilli</taxon>
        <taxon>Bacillales</taxon>
        <taxon>Paenibacillaceae</taxon>
        <taxon>Paenibacillus</taxon>
    </lineage>
</organism>
<gene>
    <name evidence="1" type="ORF">OB236_35955</name>
</gene>
<dbReference type="Proteomes" id="UP001652445">
    <property type="component" value="Unassembled WGS sequence"/>
</dbReference>
<comment type="caution">
    <text evidence="1">The sequence shown here is derived from an EMBL/GenBank/DDBJ whole genome shotgun (WGS) entry which is preliminary data.</text>
</comment>
<proteinExistence type="predicted"/>
<sequence>MVTTNISFQENSVPVFLFGADSQIIPSLLSALQKNRLTISNLKESLVRIDLFRSQALLYSAQGDKYSIPIFP</sequence>
<evidence type="ECO:0000313" key="1">
    <source>
        <dbReference type="EMBL" id="MCU6797534.1"/>
    </source>
</evidence>
<protein>
    <recommendedName>
        <fullName evidence="3">DUF4180 domain-containing protein</fullName>
    </recommendedName>
</protein>
<keyword evidence="2" id="KW-1185">Reference proteome</keyword>
<evidence type="ECO:0008006" key="3">
    <source>
        <dbReference type="Google" id="ProtNLM"/>
    </source>
</evidence>